<protein>
    <submittedName>
        <fullName evidence="4">Esterase</fullName>
    </submittedName>
</protein>
<dbReference type="Proteomes" id="UP000466906">
    <property type="component" value="Chromosome"/>
</dbReference>
<keyword evidence="5" id="KW-1185">Reference proteome</keyword>
<accession>A0A6N4UQG6</accession>
<feature type="domain" description="Thioesterase" evidence="3">
    <location>
        <begin position="43"/>
        <end position="117"/>
    </location>
</feature>
<dbReference type="EMBL" id="AP022565">
    <property type="protein sequence ID" value="BBX25662.1"/>
    <property type="molecule type" value="Genomic_DNA"/>
</dbReference>
<dbReference type="PANTHER" id="PTHR21660">
    <property type="entry name" value="THIOESTERASE SUPERFAMILY MEMBER-RELATED"/>
    <property type="match status" value="1"/>
</dbReference>
<dbReference type="NCBIfam" id="TIGR00369">
    <property type="entry name" value="unchar_dom_1"/>
    <property type="match status" value="1"/>
</dbReference>
<dbReference type="InterPro" id="IPR029069">
    <property type="entry name" value="HotDog_dom_sf"/>
</dbReference>
<evidence type="ECO:0000313" key="5">
    <source>
        <dbReference type="Proteomes" id="UP000466906"/>
    </source>
</evidence>
<name>A0A6N4UQG6_9MYCO</name>
<dbReference type="InterPro" id="IPR006683">
    <property type="entry name" value="Thioestr_dom"/>
</dbReference>
<dbReference type="InterPro" id="IPR039298">
    <property type="entry name" value="ACOT13"/>
</dbReference>
<dbReference type="Gene3D" id="3.10.129.10">
    <property type="entry name" value="Hotdog Thioesterase"/>
    <property type="match status" value="1"/>
</dbReference>
<dbReference type="RefSeq" id="WP_163661270.1">
    <property type="nucleotide sequence ID" value="NZ_AP022565.1"/>
</dbReference>
<organism evidence="4 5">
    <name type="scientific">Mycolicibacterium alvei</name>
    <dbReference type="NCBI Taxonomy" id="67081"/>
    <lineage>
        <taxon>Bacteria</taxon>
        <taxon>Bacillati</taxon>
        <taxon>Actinomycetota</taxon>
        <taxon>Actinomycetes</taxon>
        <taxon>Mycobacteriales</taxon>
        <taxon>Mycobacteriaceae</taxon>
        <taxon>Mycolicibacterium</taxon>
    </lineage>
</organism>
<evidence type="ECO:0000313" key="4">
    <source>
        <dbReference type="EMBL" id="BBX25662.1"/>
    </source>
</evidence>
<evidence type="ECO:0000256" key="2">
    <source>
        <dbReference type="ARBA" id="ARBA00022801"/>
    </source>
</evidence>
<comment type="similarity">
    <text evidence="1">Belongs to the thioesterase PaaI family.</text>
</comment>
<dbReference type="PANTHER" id="PTHR21660:SF1">
    <property type="entry name" value="ACYL-COENZYME A THIOESTERASE 13"/>
    <property type="match status" value="1"/>
</dbReference>
<dbReference type="Pfam" id="PF03061">
    <property type="entry name" value="4HBT"/>
    <property type="match status" value="1"/>
</dbReference>
<dbReference type="CDD" id="cd03443">
    <property type="entry name" value="PaaI_thioesterase"/>
    <property type="match status" value="1"/>
</dbReference>
<dbReference type="SUPFAM" id="SSF54637">
    <property type="entry name" value="Thioesterase/thiol ester dehydrase-isomerase"/>
    <property type="match status" value="1"/>
</dbReference>
<dbReference type="KEGG" id="malv:MALV_07870"/>
<dbReference type="GO" id="GO:0047617">
    <property type="term" value="F:fatty acyl-CoA hydrolase activity"/>
    <property type="evidence" value="ECO:0007669"/>
    <property type="project" value="InterPro"/>
</dbReference>
<keyword evidence="2" id="KW-0378">Hydrolase</keyword>
<dbReference type="AlphaFoldDB" id="A0A6N4UQG6"/>
<evidence type="ECO:0000256" key="1">
    <source>
        <dbReference type="ARBA" id="ARBA00008324"/>
    </source>
</evidence>
<proteinExistence type="inferred from homology"/>
<reference evidence="4 5" key="1">
    <citation type="journal article" date="2019" name="Emerg. Microbes Infect.">
        <title>Comprehensive subspecies identification of 175 nontuberculous mycobacteria species based on 7547 genomic profiles.</title>
        <authorList>
            <person name="Matsumoto Y."/>
            <person name="Kinjo T."/>
            <person name="Motooka D."/>
            <person name="Nabeya D."/>
            <person name="Jung N."/>
            <person name="Uechi K."/>
            <person name="Horii T."/>
            <person name="Iida T."/>
            <person name="Fujita J."/>
            <person name="Nakamura S."/>
        </authorList>
    </citation>
    <scope>NUCLEOTIDE SEQUENCE [LARGE SCALE GENOMIC DNA]</scope>
    <source>
        <strain evidence="4 5">JCM 12272</strain>
    </source>
</reference>
<gene>
    <name evidence="4" type="ORF">MALV_07870</name>
</gene>
<dbReference type="InterPro" id="IPR003736">
    <property type="entry name" value="PAAI_dom"/>
</dbReference>
<sequence>MTSSLNRAGGFGALIGLEMVEFDRAGAHSLCRLTVAPEHLNPHGVLRGGAMYSMADQGMGAAVYCVLADGESCATIEVKIVYLAAVREGVVECESRVINKGMRVIALESELRNAGRLVAKALGTFAVFPAPTSS</sequence>
<evidence type="ECO:0000259" key="3">
    <source>
        <dbReference type="Pfam" id="PF03061"/>
    </source>
</evidence>